<name>A0A6A5U4J0_9PLEO</name>
<dbReference type="OrthoDB" id="9983560at2759"/>
<sequence>MYAWVESKKDNIRLVTKSTGHGINGRSDGYGSLELWLRYHRSGIEFHPQFPPSDNYQKTAWNGSVIKILAAYRWQDVYPVAKSHDAIVAGGSSGSVGVVSG</sequence>
<dbReference type="InterPro" id="IPR016169">
    <property type="entry name" value="FAD-bd_PCMH_sub2"/>
</dbReference>
<gene>
    <name evidence="1" type="ORF">CC80DRAFT_503450</name>
</gene>
<dbReference type="InterPro" id="IPR036318">
    <property type="entry name" value="FAD-bd_PCMH-like_sf"/>
</dbReference>
<evidence type="ECO:0000313" key="1">
    <source>
        <dbReference type="EMBL" id="KAF1957906.1"/>
    </source>
</evidence>
<proteinExistence type="predicted"/>
<dbReference type="Gene3D" id="3.30.465.10">
    <property type="match status" value="1"/>
</dbReference>
<dbReference type="SUPFAM" id="SSF56176">
    <property type="entry name" value="FAD-binding/transporter-associated domain-like"/>
    <property type="match status" value="1"/>
</dbReference>
<organism evidence="1 2">
    <name type="scientific">Byssothecium circinans</name>
    <dbReference type="NCBI Taxonomy" id="147558"/>
    <lineage>
        <taxon>Eukaryota</taxon>
        <taxon>Fungi</taxon>
        <taxon>Dikarya</taxon>
        <taxon>Ascomycota</taxon>
        <taxon>Pezizomycotina</taxon>
        <taxon>Dothideomycetes</taxon>
        <taxon>Pleosporomycetidae</taxon>
        <taxon>Pleosporales</taxon>
        <taxon>Massarineae</taxon>
        <taxon>Massarinaceae</taxon>
        <taxon>Byssothecium</taxon>
    </lineage>
</organism>
<keyword evidence="2" id="KW-1185">Reference proteome</keyword>
<accession>A0A6A5U4J0</accession>
<dbReference type="GO" id="GO:0050660">
    <property type="term" value="F:flavin adenine dinucleotide binding"/>
    <property type="evidence" value="ECO:0007669"/>
    <property type="project" value="InterPro"/>
</dbReference>
<dbReference type="Proteomes" id="UP000800035">
    <property type="component" value="Unassembled WGS sequence"/>
</dbReference>
<evidence type="ECO:0000313" key="2">
    <source>
        <dbReference type="Proteomes" id="UP000800035"/>
    </source>
</evidence>
<reference evidence="1" key="1">
    <citation type="journal article" date="2020" name="Stud. Mycol.">
        <title>101 Dothideomycetes genomes: a test case for predicting lifestyles and emergence of pathogens.</title>
        <authorList>
            <person name="Haridas S."/>
            <person name="Albert R."/>
            <person name="Binder M."/>
            <person name="Bloem J."/>
            <person name="Labutti K."/>
            <person name="Salamov A."/>
            <person name="Andreopoulos B."/>
            <person name="Baker S."/>
            <person name="Barry K."/>
            <person name="Bills G."/>
            <person name="Bluhm B."/>
            <person name="Cannon C."/>
            <person name="Castanera R."/>
            <person name="Culley D."/>
            <person name="Daum C."/>
            <person name="Ezra D."/>
            <person name="Gonzalez J."/>
            <person name="Henrissat B."/>
            <person name="Kuo A."/>
            <person name="Liang C."/>
            <person name="Lipzen A."/>
            <person name="Lutzoni F."/>
            <person name="Magnuson J."/>
            <person name="Mondo S."/>
            <person name="Nolan M."/>
            <person name="Ohm R."/>
            <person name="Pangilinan J."/>
            <person name="Park H.-J."/>
            <person name="Ramirez L."/>
            <person name="Alfaro M."/>
            <person name="Sun H."/>
            <person name="Tritt A."/>
            <person name="Yoshinaga Y."/>
            <person name="Zwiers L.-H."/>
            <person name="Turgeon B."/>
            <person name="Goodwin S."/>
            <person name="Spatafora J."/>
            <person name="Crous P."/>
            <person name="Grigoriev I."/>
        </authorList>
    </citation>
    <scope>NUCLEOTIDE SEQUENCE</scope>
    <source>
        <strain evidence="1">CBS 675.92</strain>
    </source>
</reference>
<dbReference type="EMBL" id="ML976988">
    <property type="protein sequence ID" value="KAF1957906.1"/>
    <property type="molecule type" value="Genomic_DNA"/>
</dbReference>
<protein>
    <submittedName>
        <fullName evidence="1">Uncharacterized protein</fullName>
    </submittedName>
</protein>
<dbReference type="AlphaFoldDB" id="A0A6A5U4J0"/>